<dbReference type="AlphaFoldDB" id="A0A9P0H547"/>
<evidence type="ECO:0000313" key="2">
    <source>
        <dbReference type="Proteomes" id="UP001152798"/>
    </source>
</evidence>
<name>A0A9P0H547_NEZVI</name>
<reference evidence="1" key="1">
    <citation type="submission" date="2022-01" db="EMBL/GenBank/DDBJ databases">
        <authorList>
            <person name="King R."/>
        </authorList>
    </citation>
    <scope>NUCLEOTIDE SEQUENCE</scope>
</reference>
<gene>
    <name evidence="1" type="ORF">NEZAVI_LOCUS5832</name>
</gene>
<dbReference type="EMBL" id="OV725079">
    <property type="protein sequence ID" value="CAH1395582.1"/>
    <property type="molecule type" value="Genomic_DNA"/>
</dbReference>
<sequence length="141" mass="15918">MPFRPDCLTFFFKELWCRSQDDNCLLLNSILQVCERTSFVSSLTPPTTVILLEDERFRYIIPRGAKPAAPPAGTTSPYKVIEFRPFCFYSTPGGTSSLFIVFPVRTSRSRFAFPAYLPYPDLRSPPSPVPRGIQLSTILSS</sequence>
<evidence type="ECO:0000313" key="1">
    <source>
        <dbReference type="EMBL" id="CAH1395582.1"/>
    </source>
</evidence>
<accession>A0A9P0H547</accession>
<keyword evidence="2" id="KW-1185">Reference proteome</keyword>
<dbReference type="Proteomes" id="UP001152798">
    <property type="component" value="Chromosome 3"/>
</dbReference>
<proteinExistence type="predicted"/>
<protein>
    <submittedName>
        <fullName evidence="1">Uncharacterized protein</fullName>
    </submittedName>
</protein>
<organism evidence="1 2">
    <name type="scientific">Nezara viridula</name>
    <name type="common">Southern green stink bug</name>
    <name type="synonym">Cimex viridulus</name>
    <dbReference type="NCBI Taxonomy" id="85310"/>
    <lineage>
        <taxon>Eukaryota</taxon>
        <taxon>Metazoa</taxon>
        <taxon>Ecdysozoa</taxon>
        <taxon>Arthropoda</taxon>
        <taxon>Hexapoda</taxon>
        <taxon>Insecta</taxon>
        <taxon>Pterygota</taxon>
        <taxon>Neoptera</taxon>
        <taxon>Paraneoptera</taxon>
        <taxon>Hemiptera</taxon>
        <taxon>Heteroptera</taxon>
        <taxon>Panheteroptera</taxon>
        <taxon>Pentatomomorpha</taxon>
        <taxon>Pentatomoidea</taxon>
        <taxon>Pentatomidae</taxon>
        <taxon>Pentatominae</taxon>
        <taxon>Nezara</taxon>
    </lineage>
</organism>